<dbReference type="Pfam" id="PF13489">
    <property type="entry name" value="Methyltransf_23"/>
    <property type="match status" value="1"/>
</dbReference>
<dbReference type="Gene3D" id="3.40.50.150">
    <property type="entry name" value="Vaccinia Virus protein VP39"/>
    <property type="match status" value="1"/>
</dbReference>
<organism evidence="1 2">
    <name type="scientific">Nostoc commune NIES-4072</name>
    <dbReference type="NCBI Taxonomy" id="2005467"/>
    <lineage>
        <taxon>Bacteria</taxon>
        <taxon>Bacillati</taxon>
        <taxon>Cyanobacteriota</taxon>
        <taxon>Cyanophyceae</taxon>
        <taxon>Nostocales</taxon>
        <taxon>Nostocaceae</taxon>
        <taxon>Nostoc</taxon>
    </lineage>
</organism>
<keyword evidence="2" id="KW-1185">Reference proteome</keyword>
<reference evidence="1 2" key="1">
    <citation type="submission" date="2017-06" db="EMBL/GenBank/DDBJ databases">
        <title>Genome sequencing of cyanobaciteial culture collection at National Institute for Environmental Studies (NIES).</title>
        <authorList>
            <person name="Hirose Y."/>
            <person name="Shimura Y."/>
            <person name="Fujisawa T."/>
            <person name="Nakamura Y."/>
            <person name="Kawachi M."/>
        </authorList>
    </citation>
    <scope>NUCLEOTIDE SEQUENCE [LARGE SCALE GENOMIC DNA]</scope>
    <source>
        <strain evidence="1 2">NIES-4072</strain>
    </source>
</reference>
<protein>
    <submittedName>
        <fullName evidence="1">Uncharacterized protein</fullName>
    </submittedName>
</protein>
<accession>A0A2R5FM34</accession>
<gene>
    <name evidence="1" type="ORF">NIES4072_34890</name>
</gene>
<dbReference type="RefSeq" id="WP_109009572.1">
    <property type="nucleotide sequence ID" value="NZ_BDUD01000001.1"/>
</dbReference>
<dbReference type="InterPro" id="IPR029063">
    <property type="entry name" value="SAM-dependent_MTases_sf"/>
</dbReference>
<evidence type="ECO:0000313" key="1">
    <source>
        <dbReference type="EMBL" id="GBG19820.1"/>
    </source>
</evidence>
<name>A0A2R5FM34_NOSCO</name>
<dbReference type="AlphaFoldDB" id="A0A2R5FM34"/>
<dbReference type="CDD" id="cd02440">
    <property type="entry name" value="AdoMet_MTases"/>
    <property type="match status" value="1"/>
</dbReference>
<dbReference type="SUPFAM" id="SSF53335">
    <property type="entry name" value="S-adenosyl-L-methionine-dependent methyltransferases"/>
    <property type="match status" value="1"/>
</dbReference>
<evidence type="ECO:0000313" key="2">
    <source>
        <dbReference type="Proteomes" id="UP000245124"/>
    </source>
</evidence>
<dbReference type="OrthoDB" id="9791837at2"/>
<sequence length="259" mass="29891">MSKSHNLKNDFYKKEFYDAIKSYSLESAEVIVPLILDIILCRSIVDIGCGDGTWLKVFHDNGVKDILGIDGSYVDENILVIPKSNFISCDLENPGKLENKFDIAISLEVAEHLPIQCASLFIDYLTSLSDVIVFSAAIPGQGGENHINEQWPEYWSKEFSSKGYIVFDYLRKKVWNNEKVAAWYRQNLLLFIKQSYYEKQPFLQEILKPYEVTDFSLLSIVHPEIFSIKIDMLKSMTISLDINNYKRQTFLKKIKTIMS</sequence>
<proteinExistence type="predicted"/>
<dbReference type="EMBL" id="BDUD01000001">
    <property type="protein sequence ID" value="GBG19820.1"/>
    <property type="molecule type" value="Genomic_DNA"/>
</dbReference>
<comment type="caution">
    <text evidence="1">The sequence shown here is derived from an EMBL/GenBank/DDBJ whole genome shotgun (WGS) entry which is preliminary data.</text>
</comment>
<dbReference type="Proteomes" id="UP000245124">
    <property type="component" value="Unassembled WGS sequence"/>
</dbReference>